<dbReference type="Proteomes" id="UP000655410">
    <property type="component" value="Unassembled WGS sequence"/>
</dbReference>
<protein>
    <recommendedName>
        <fullName evidence="4">Glycosyltransferase family 2 protein</fullName>
    </recommendedName>
</protein>
<dbReference type="EMBL" id="BMNI01000001">
    <property type="protein sequence ID" value="GGO84778.1"/>
    <property type="molecule type" value="Genomic_DNA"/>
</dbReference>
<keyword evidence="3" id="KW-1185">Reference proteome</keyword>
<organism evidence="2 3">
    <name type="scientific">Nocardioides phosphati</name>
    <dbReference type="NCBI Taxonomy" id="1867775"/>
    <lineage>
        <taxon>Bacteria</taxon>
        <taxon>Bacillati</taxon>
        <taxon>Actinomycetota</taxon>
        <taxon>Actinomycetes</taxon>
        <taxon>Propionibacteriales</taxon>
        <taxon>Nocardioidaceae</taxon>
        <taxon>Nocardioides</taxon>
    </lineage>
</organism>
<sequence>MIVTVSTVKDNLDNVQRFVRGNLAGGVDHMIVFLDAPARDVEAWLATVEHVTCIVTDKSWWQGERPPLLNRRQRVNANLARAALSIADWAEWIFHIDADEVAQIDRAALAAVPADRPAVRLQPREVVSELEPAGVPMRFKRLLEDDELQLLVTLGLLAEPTNSLFFRSHIAGKVGVRPCLDLALKFHSATDDTGVNIPTVNDPAFTLLHYESYSGDEFVRKWTNMVTSGPSIHFGAHRMKIATALKVLVTSDLPAPVKEKYLTQIYREHMEDPIEVLGDLGFLVDVDPLQGTHRPAPLPTGAREQLDTVLGAMRDLPKRHYLHERASIPEVTRTLTQIVPGSTPRLHASTGWVAPSKQAQADAGLRGRLRRRTR</sequence>
<reference evidence="3" key="1">
    <citation type="journal article" date="2019" name="Int. J. Syst. Evol. Microbiol.">
        <title>The Global Catalogue of Microorganisms (GCM) 10K type strain sequencing project: providing services to taxonomists for standard genome sequencing and annotation.</title>
        <authorList>
            <consortium name="The Broad Institute Genomics Platform"/>
            <consortium name="The Broad Institute Genome Sequencing Center for Infectious Disease"/>
            <person name="Wu L."/>
            <person name="Ma J."/>
        </authorList>
    </citation>
    <scope>NUCLEOTIDE SEQUENCE [LARGE SCALE GENOMIC DNA]</scope>
    <source>
        <strain evidence="3">CGMCC 4.7371</strain>
    </source>
</reference>
<dbReference type="Pfam" id="PF13704">
    <property type="entry name" value="Glyco_tranf_2_4"/>
    <property type="match status" value="1"/>
</dbReference>
<evidence type="ECO:0000313" key="3">
    <source>
        <dbReference type="Proteomes" id="UP000655410"/>
    </source>
</evidence>
<gene>
    <name evidence="2" type="ORF">GCM10011584_03170</name>
</gene>
<comment type="caution">
    <text evidence="2">The sequence shown here is derived from an EMBL/GenBank/DDBJ whole genome shotgun (WGS) entry which is preliminary data.</text>
</comment>
<dbReference type="RefSeq" id="WP_188782213.1">
    <property type="nucleotide sequence ID" value="NZ_BMNI01000001.1"/>
</dbReference>
<feature type="region of interest" description="Disordered" evidence="1">
    <location>
        <begin position="346"/>
        <end position="374"/>
    </location>
</feature>
<proteinExistence type="predicted"/>
<evidence type="ECO:0000313" key="2">
    <source>
        <dbReference type="EMBL" id="GGO84778.1"/>
    </source>
</evidence>
<accession>A0ABQ2N7C9</accession>
<name>A0ABQ2N7C9_9ACTN</name>
<evidence type="ECO:0008006" key="4">
    <source>
        <dbReference type="Google" id="ProtNLM"/>
    </source>
</evidence>
<evidence type="ECO:0000256" key="1">
    <source>
        <dbReference type="SAM" id="MobiDB-lite"/>
    </source>
</evidence>